<protein>
    <submittedName>
        <fullName evidence="1">Uncharacterized protein</fullName>
    </submittedName>
</protein>
<organism evidence="1 2">
    <name type="scientific">Patagioenas fasciata monilis</name>
    <dbReference type="NCBI Taxonomy" id="372326"/>
    <lineage>
        <taxon>Eukaryota</taxon>
        <taxon>Metazoa</taxon>
        <taxon>Chordata</taxon>
        <taxon>Craniata</taxon>
        <taxon>Vertebrata</taxon>
        <taxon>Euteleostomi</taxon>
        <taxon>Archelosauria</taxon>
        <taxon>Archosauria</taxon>
        <taxon>Dinosauria</taxon>
        <taxon>Saurischia</taxon>
        <taxon>Theropoda</taxon>
        <taxon>Coelurosauria</taxon>
        <taxon>Aves</taxon>
        <taxon>Neognathae</taxon>
        <taxon>Neoaves</taxon>
        <taxon>Columbimorphae</taxon>
        <taxon>Columbiformes</taxon>
        <taxon>Columbidae</taxon>
        <taxon>Patagioenas</taxon>
    </lineage>
</organism>
<dbReference type="Proteomes" id="UP000190648">
    <property type="component" value="Unassembled WGS sequence"/>
</dbReference>
<keyword evidence="2" id="KW-1185">Reference proteome</keyword>
<reference evidence="1 2" key="1">
    <citation type="submission" date="2016-02" db="EMBL/GenBank/DDBJ databases">
        <title>Band-tailed pigeon sequencing and assembly.</title>
        <authorList>
            <person name="Soares A.E."/>
            <person name="Novak B.J."/>
            <person name="Rice E.S."/>
            <person name="O'Connell B."/>
            <person name="Chang D."/>
            <person name="Weber S."/>
            <person name="Shapiro B."/>
        </authorList>
    </citation>
    <scope>NUCLEOTIDE SEQUENCE [LARGE SCALE GENOMIC DNA]</scope>
    <source>
        <strain evidence="1">BTP2013</strain>
        <tissue evidence="1">Blood</tissue>
    </source>
</reference>
<sequence length="69" mass="7649">MSFASGFPEEEQLFVVVRAHCSLSAEHASEKACGFCTCPWNTILSLFGHKPNLQTKYEDEANPTSTILK</sequence>
<proteinExistence type="predicted"/>
<comment type="caution">
    <text evidence="1">The sequence shown here is derived from an EMBL/GenBank/DDBJ whole genome shotgun (WGS) entry which is preliminary data.</text>
</comment>
<gene>
    <name evidence="1" type="ORF">AV530_002864</name>
</gene>
<dbReference type="AlphaFoldDB" id="A0A1V4K9L1"/>
<evidence type="ECO:0000313" key="1">
    <source>
        <dbReference type="EMBL" id="OPJ81098.1"/>
    </source>
</evidence>
<name>A0A1V4K9L1_PATFA</name>
<accession>A0A1V4K9L1</accession>
<dbReference type="EMBL" id="LSYS01004095">
    <property type="protein sequence ID" value="OPJ81098.1"/>
    <property type="molecule type" value="Genomic_DNA"/>
</dbReference>
<evidence type="ECO:0000313" key="2">
    <source>
        <dbReference type="Proteomes" id="UP000190648"/>
    </source>
</evidence>